<dbReference type="InterPro" id="IPR011989">
    <property type="entry name" value="ARM-like"/>
</dbReference>
<protein>
    <submittedName>
        <fullName evidence="2">Uncharacterized protein</fullName>
    </submittedName>
</protein>
<dbReference type="Gene3D" id="1.25.10.10">
    <property type="entry name" value="Leucine-rich Repeat Variant"/>
    <property type="match status" value="1"/>
</dbReference>
<sequence>MGEASTAPETSSSSGPEVLRVLEALKQASQDLQSHPSATQDDSSDSPVKVLLELETESDTILSTDPHLSALSHLLARLKSDVQTLREARGRRNLNSFFARRFSTQSISKLAGSIETEIQAWIDRESVERVARALHAFPVEAEQDEEKVVNLMALLENRVSDGFNRDLQDLLLKWRVFEGLETVLCDPRSGKRVKEQAAMAIAALIRFNKDVFVGEVLINGRSVEALLKMSSTCSMKVLSELIRRIKSPLIDEIESHSKLPKIISLLDSEDTDLKLAAMDCILEIGYFGRREAIDVVIKEGGLVEKLVQLQRSKLGGDLIEMENCDSDSDEGSEGGGVSVQDVYGSRRSRRERRYLERRPFASCVARFAVQLEVGEGLRQRERRSFKQEILLRVKEASLSDMGAECEESMEQVGVKENGQERVCQLGRRWAGEYAMTLAHMPPLM</sequence>
<evidence type="ECO:0000256" key="1">
    <source>
        <dbReference type="SAM" id="MobiDB-lite"/>
    </source>
</evidence>
<accession>A0A7N0U0W2</accession>
<proteinExistence type="predicted"/>
<reference evidence="2" key="1">
    <citation type="submission" date="2021-01" db="UniProtKB">
        <authorList>
            <consortium name="EnsemblPlants"/>
        </authorList>
    </citation>
    <scope>IDENTIFICATION</scope>
</reference>
<dbReference type="Gramene" id="Kaladp0048s0761.1.v1.1">
    <property type="protein sequence ID" value="Kaladp0048s0761.1.v1.1"/>
    <property type="gene ID" value="Kaladp0048s0761.v1.1"/>
</dbReference>
<dbReference type="EnsemblPlants" id="Kaladp0048s0761.1.v1.1">
    <property type="protein sequence ID" value="Kaladp0048s0761.1.v1.1"/>
    <property type="gene ID" value="Kaladp0048s0761.v1.1"/>
</dbReference>
<feature type="region of interest" description="Disordered" evidence="1">
    <location>
        <begin position="324"/>
        <end position="344"/>
    </location>
</feature>
<dbReference type="PANTHER" id="PTHR35834:SF2">
    <property type="entry name" value="ATAXIN-10 DOMAIN-CONTAINING PROTEIN"/>
    <property type="match status" value="1"/>
</dbReference>
<dbReference type="Proteomes" id="UP000594263">
    <property type="component" value="Unplaced"/>
</dbReference>
<dbReference type="OMA" id="QAHPTHK"/>
<keyword evidence="3" id="KW-1185">Reference proteome</keyword>
<dbReference type="SUPFAM" id="SSF48371">
    <property type="entry name" value="ARM repeat"/>
    <property type="match status" value="1"/>
</dbReference>
<name>A0A7N0U0W2_KALFE</name>
<dbReference type="PANTHER" id="PTHR35834">
    <property type="entry name" value="ARMADILLO-TYPE FOLD PROTEIN-RELATED"/>
    <property type="match status" value="1"/>
</dbReference>
<dbReference type="AlphaFoldDB" id="A0A7N0U0W2"/>
<evidence type="ECO:0000313" key="3">
    <source>
        <dbReference type="Proteomes" id="UP000594263"/>
    </source>
</evidence>
<dbReference type="InterPro" id="IPR016024">
    <property type="entry name" value="ARM-type_fold"/>
</dbReference>
<organism evidence="2 3">
    <name type="scientific">Kalanchoe fedtschenkoi</name>
    <name type="common">Lavender scallops</name>
    <name type="synonym">South American air plant</name>
    <dbReference type="NCBI Taxonomy" id="63787"/>
    <lineage>
        <taxon>Eukaryota</taxon>
        <taxon>Viridiplantae</taxon>
        <taxon>Streptophyta</taxon>
        <taxon>Embryophyta</taxon>
        <taxon>Tracheophyta</taxon>
        <taxon>Spermatophyta</taxon>
        <taxon>Magnoliopsida</taxon>
        <taxon>eudicotyledons</taxon>
        <taxon>Gunneridae</taxon>
        <taxon>Pentapetalae</taxon>
        <taxon>Saxifragales</taxon>
        <taxon>Crassulaceae</taxon>
        <taxon>Kalanchoe</taxon>
    </lineage>
</organism>
<evidence type="ECO:0000313" key="2">
    <source>
        <dbReference type="EnsemblPlants" id="Kaladp0048s0761.1.v1.1"/>
    </source>
</evidence>